<reference evidence="5" key="1">
    <citation type="journal article" date="2020" name="Phytopathology">
        <title>Genome sequence of the chestnut blight fungus Cryphonectria parasitica EP155: A fundamental resource for an archetypical invasive plant pathogen.</title>
        <authorList>
            <person name="Crouch J.A."/>
            <person name="Dawe A."/>
            <person name="Aerts A."/>
            <person name="Barry K."/>
            <person name="Churchill A.C.L."/>
            <person name="Grimwood J."/>
            <person name="Hillman B."/>
            <person name="Milgroom M.G."/>
            <person name="Pangilinan J."/>
            <person name="Smith M."/>
            <person name="Salamov A."/>
            <person name="Schmutz J."/>
            <person name="Yadav J."/>
            <person name="Grigoriev I.V."/>
            <person name="Nuss D."/>
        </authorList>
    </citation>
    <scope>NUCLEOTIDE SEQUENCE</scope>
    <source>
        <strain evidence="5">EP155</strain>
    </source>
</reference>
<evidence type="ECO:0000313" key="6">
    <source>
        <dbReference type="Proteomes" id="UP000803844"/>
    </source>
</evidence>
<evidence type="ECO:0000256" key="1">
    <source>
        <dbReference type="ARBA" id="ARBA00022741"/>
    </source>
</evidence>
<dbReference type="Pfam" id="PF00271">
    <property type="entry name" value="Helicase_C"/>
    <property type="match status" value="1"/>
</dbReference>
<dbReference type="SMART" id="SM00490">
    <property type="entry name" value="HELICc"/>
    <property type="match status" value="1"/>
</dbReference>
<evidence type="ECO:0000256" key="2">
    <source>
        <dbReference type="ARBA" id="ARBA00022801"/>
    </source>
</evidence>
<evidence type="ECO:0000259" key="4">
    <source>
        <dbReference type="PROSITE" id="PS51194"/>
    </source>
</evidence>
<feature type="non-terminal residue" evidence="5">
    <location>
        <position position="115"/>
    </location>
</feature>
<dbReference type="PROSITE" id="PS51194">
    <property type="entry name" value="HELICASE_CTER"/>
    <property type="match status" value="1"/>
</dbReference>
<evidence type="ECO:0000313" key="5">
    <source>
        <dbReference type="EMBL" id="KAF3763229.1"/>
    </source>
</evidence>
<dbReference type="AlphaFoldDB" id="A0A9P4XYG5"/>
<dbReference type="PANTHER" id="PTHR45626">
    <property type="entry name" value="TRANSCRIPTION TERMINATION FACTOR 2-RELATED"/>
    <property type="match status" value="1"/>
</dbReference>
<name>A0A9P4XYG5_CRYP1</name>
<dbReference type="OrthoDB" id="448448at2759"/>
<dbReference type="Proteomes" id="UP000803844">
    <property type="component" value="Unassembled WGS sequence"/>
</dbReference>
<organism evidence="5 6">
    <name type="scientific">Cryphonectria parasitica (strain ATCC 38755 / EP155)</name>
    <dbReference type="NCBI Taxonomy" id="660469"/>
    <lineage>
        <taxon>Eukaryota</taxon>
        <taxon>Fungi</taxon>
        <taxon>Dikarya</taxon>
        <taxon>Ascomycota</taxon>
        <taxon>Pezizomycotina</taxon>
        <taxon>Sordariomycetes</taxon>
        <taxon>Sordariomycetidae</taxon>
        <taxon>Diaporthales</taxon>
        <taxon>Cryphonectriaceae</taxon>
        <taxon>Cryphonectria-Endothia species complex</taxon>
        <taxon>Cryphonectria</taxon>
    </lineage>
</organism>
<keyword evidence="3" id="KW-0067">ATP-binding</keyword>
<dbReference type="InterPro" id="IPR050628">
    <property type="entry name" value="SNF2_RAD54_helicase_TF"/>
</dbReference>
<protein>
    <recommendedName>
        <fullName evidence="4">Helicase C-terminal domain-containing protein</fullName>
    </recommendedName>
</protein>
<dbReference type="Gene3D" id="3.40.50.300">
    <property type="entry name" value="P-loop containing nucleotide triphosphate hydrolases"/>
    <property type="match status" value="1"/>
</dbReference>
<dbReference type="GeneID" id="63833324"/>
<evidence type="ECO:0000256" key="3">
    <source>
        <dbReference type="ARBA" id="ARBA00022840"/>
    </source>
</evidence>
<keyword evidence="1" id="KW-0547">Nucleotide-binding</keyword>
<dbReference type="GO" id="GO:0016787">
    <property type="term" value="F:hydrolase activity"/>
    <property type="evidence" value="ECO:0007669"/>
    <property type="project" value="UniProtKB-KW"/>
</dbReference>
<dbReference type="CDD" id="cd18793">
    <property type="entry name" value="SF2_C_SNF"/>
    <property type="match status" value="1"/>
</dbReference>
<dbReference type="SUPFAM" id="SSF52540">
    <property type="entry name" value="P-loop containing nucleoside triphosphate hydrolases"/>
    <property type="match status" value="1"/>
</dbReference>
<dbReference type="GO" id="GO:0005634">
    <property type="term" value="C:nucleus"/>
    <property type="evidence" value="ECO:0007669"/>
    <property type="project" value="TreeGrafter"/>
</dbReference>
<dbReference type="GO" id="GO:0005524">
    <property type="term" value="F:ATP binding"/>
    <property type="evidence" value="ECO:0007669"/>
    <property type="project" value="UniProtKB-KW"/>
</dbReference>
<dbReference type="RefSeq" id="XP_040774190.1">
    <property type="nucleotide sequence ID" value="XM_040916195.1"/>
</dbReference>
<dbReference type="GO" id="GO:0006281">
    <property type="term" value="P:DNA repair"/>
    <property type="evidence" value="ECO:0007669"/>
    <property type="project" value="TreeGrafter"/>
</dbReference>
<comment type="caution">
    <text evidence="5">The sequence shown here is derived from an EMBL/GenBank/DDBJ whole genome shotgun (WGS) entry which is preliminary data.</text>
</comment>
<proteinExistence type="predicted"/>
<sequence>SIVFSYWKSTLNLLAHVLSSHSVSYCQVDGDTSYADRSTRLQMFKENDSLQVLLLTMETGAVGLNLTVASRIHIVEPQWNPSVEEQAIARAVRMGQKREVVIFRYVLQNTVEQVS</sequence>
<dbReference type="InterPro" id="IPR049730">
    <property type="entry name" value="SNF2/RAD54-like_C"/>
</dbReference>
<dbReference type="GO" id="GO:0008094">
    <property type="term" value="F:ATP-dependent activity, acting on DNA"/>
    <property type="evidence" value="ECO:0007669"/>
    <property type="project" value="TreeGrafter"/>
</dbReference>
<dbReference type="InterPro" id="IPR027417">
    <property type="entry name" value="P-loop_NTPase"/>
</dbReference>
<keyword evidence="6" id="KW-1185">Reference proteome</keyword>
<gene>
    <name evidence="5" type="ORF">M406DRAFT_243045</name>
</gene>
<accession>A0A9P4XYG5</accession>
<feature type="non-terminal residue" evidence="5">
    <location>
        <position position="1"/>
    </location>
</feature>
<dbReference type="EMBL" id="MU032349">
    <property type="protein sequence ID" value="KAF3763229.1"/>
    <property type="molecule type" value="Genomic_DNA"/>
</dbReference>
<dbReference type="InterPro" id="IPR001650">
    <property type="entry name" value="Helicase_C-like"/>
</dbReference>
<dbReference type="PANTHER" id="PTHR45626:SF22">
    <property type="entry name" value="DNA REPAIR PROTEIN RAD5"/>
    <property type="match status" value="1"/>
</dbReference>
<keyword evidence="2" id="KW-0378">Hydrolase</keyword>
<feature type="domain" description="Helicase C-terminal" evidence="4">
    <location>
        <begin position="1"/>
        <end position="115"/>
    </location>
</feature>